<keyword evidence="1" id="KW-1185">Reference proteome</keyword>
<protein>
    <submittedName>
        <fullName evidence="2">Uncharacterized protein</fullName>
    </submittedName>
</protein>
<dbReference type="PANTHER" id="PTHR31967">
    <property type="entry name" value="GROUNDHOG (HEDGEHOG-LIKE FAMILY)-RELATED"/>
    <property type="match status" value="1"/>
</dbReference>
<reference evidence="1" key="1">
    <citation type="submission" date="2012-09" db="EMBL/GenBank/DDBJ databases">
        <authorList>
            <person name="Martin A.A."/>
        </authorList>
    </citation>
    <scope>NUCLEOTIDE SEQUENCE</scope>
</reference>
<evidence type="ECO:0000313" key="2">
    <source>
        <dbReference type="WBParaSite" id="ACAC_0000114001-mRNA-1"/>
    </source>
</evidence>
<accession>A0A0K0CV27</accession>
<reference evidence="2" key="2">
    <citation type="submission" date="2017-02" db="UniProtKB">
        <authorList>
            <consortium name="WormBaseParasite"/>
        </authorList>
    </citation>
    <scope>IDENTIFICATION</scope>
</reference>
<name>A0A0K0CV27_ANGCA</name>
<sequence length="253" mass="29235">MGCFATSREQFSDRRYQLWTNSVNRNHWRTGQEDTRMFSKNAVENSNVQANEGLLRDALQKEFLGEADSTRYLLPERPFPPPDEIEPHLGYARQIPKYPLPQCYTNDSGFMCCNSKLEQVMKQVFDELASDNKWNRCNAQKLANNLQDDFSYCLFGSSYLWVSNRDYLILATGEILMGVAGAPASIYCPSLNIIIVFGWPVILKEENKPRFAVALWLHLLWLSLRPSMKKETETCTKTVVKFRREISEKKAIN</sequence>
<dbReference type="AlphaFoldDB" id="A0A0K0CV27"/>
<organism evidence="1 2">
    <name type="scientific">Angiostrongylus cantonensis</name>
    <name type="common">Rat lungworm</name>
    <dbReference type="NCBI Taxonomy" id="6313"/>
    <lineage>
        <taxon>Eukaryota</taxon>
        <taxon>Metazoa</taxon>
        <taxon>Ecdysozoa</taxon>
        <taxon>Nematoda</taxon>
        <taxon>Chromadorea</taxon>
        <taxon>Rhabditida</taxon>
        <taxon>Rhabditina</taxon>
        <taxon>Rhabditomorpha</taxon>
        <taxon>Strongyloidea</taxon>
        <taxon>Metastrongylidae</taxon>
        <taxon>Angiostrongylus</taxon>
    </lineage>
</organism>
<evidence type="ECO:0000313" key="1">
    <source>
        <dbReference type="Proteomes" id="UP000035642"/>
    </source>
</evidence>
<dbReference type="PANTHER" id="PTHR31967:SF20">
    <property type="entry name" value="GROUND-LIKE DOMAIN-CONTAINING PROTEIN"/>
    <property type="match status" value="1"/>
</dbReference>
<dbReference type="Proteomes" id="UP000035642">
    <property type="component" value="Unassembled WGS sequence"/>
</dbReference>
<proteinExistence type="predicted"/>
<dbReference type="WBParaSite" id="ACAC_0000114001-mRNA-1">
    <property type="protein sequence ID" value="ACAC_0000114001-mRNA-1"/>
    <property type="gene ID" value="ACAC_0000114001"/>
</dbReference>
<dbReference type="STRING" id="6313.A0A0K0CV27"/>